<organism evidence="2 3">
    <name type="scientific">Planoprotostelium fungivorum</name>
    <dbReference type="NCBI Taxonomy" id="1890364"/>
    <lineage>
        <taxon>Eukaryota</taxon>
        <taxon>Amoebozoa</taxon>
        <taxon>Evosea</taxon>
        <taxon>Variosea</taxon>
        <taxon>Cavosteliida</taxon>
        <taxon>Cavosteliaceae</taxon>
        <taxon>Planoprotostelium</taxon>
    </lineage>
</organism>
<sequence>MLPTLSSGGIEDLHGQALVIHSIPWMQSSCFREKHSTQLQTNEPMGTAPTKTSHDICDYKMNLRGESKLVALLEKARLYILIFLLRVLFTLSCLCSFNLYWISCDALRLVCRTRFVNGLSR</sequence>
<dbReference type="InParanoid" id="A0A2P6NQV2"/>
<evidence type="ECO:0000313" key="2">
    <source>
        <dbReference type="EMBL" id="PRP86342.1"/>
    </source>
</evidence>
<keyword evidence="1" id="KW-1133">Transmembrane helix</keyword>
<dbReference type="EMBL" id="MDYQ01000032">
    <property type="protein sequence ID" value="PRP86342.1"/>
    <property type="molecule type" value="Genomic_DNA"/>
</dbReference>
<keyword evidence="1" id="KW-0472">Membrane</keyword>
<reference evidence="2 3" key="1">
    <citation type="journal article" date="2018" name="Genome Biol. Evol.">
        <title>Multiple Roots of Fruiting Body Formation in Amoebozoa.</title>
        <authorList>
            <person name="Hillmann F."/>
            <person name="Forbes G."/>
            <person name="Novohradska S."/>
            <person name="Ferling I."/>
            <person name="Riege K."/>
            <person name="Groth M."/>
            <person name="Westermann M."/>
            <person name="Marz M."/>
            <person name="Spaller T."/>
            <person name="Winckler T."/>
            <person name="Schaap P."/>
            <person name="Glockner G."/>
        </authorList>
    </citation>
    <scope>NUCLEOTIDE SEQUENCE [LARGE SCALE GENOMIC DNA]</scope>
    <source>
        <strain evidence="2 3">Jena</strain>
    </source>
</reference>
<evidence type="ECO:0000256" key="1">
    <source>
        <dbReference type="SAM" id="Phobius"/>
    </source>
</evidence>
<comment type="caution">
    <text evidence="2">The sequence shown here is derived from an EMBL/GenBank/DDBJ whole genome shotgun (WGS) entry which is preliminary data.</text>
</comment>
<protein>
    <submittedName>
        <fullName evidence="2">Uncharacterized protein</fullName>
    </submittedName>
</protein>
<keyword evidence="1" id="KW-0812">Transmembrane</keyword>
<name>A0A2P6NQV2_9EUKA</name>
<dbReference type="Proteomes" id="UP000241769">
    <property type="component" value="Unassembled WGS sequence"/>
</dbReference>
<feature type="transmembrane region" description="Helical" evidence="1">
    <location>
        <begin position="78"/>
        <end position="102"/>
    </location>
</feature>
<accession>A0A2P6NQV2</accession>
<keyword evidence="3" id="KW-1185">Reference proteome</keyword>
<proteinExistence type="predicted"/>
<evidence type="ECO:0000313" key="3">
    <source>
        <dbReference type="Proteomes" id="UP000241769"/>
    </source>
</evidence>
<gene>
    <name evidence="2" type="ORF">PROFUN_05483</name>
</gene>
<dbReference type="AlphaFoldDB" id="A0A2P6NQV2"/>